<protein>
    <submittedName>
        <fullName evidence="1">Uncharacterized protein</fullName>
    </submittedName>
</protein>
<evidence type="ECO:0000313" key="2">
    <source>
        <dbReference type="Proteomes" id="UP000676478"/>
    </source>
</evidence>
<sequence length="223" mass="25225">MSTNSPRFNAKLITSVGKVNISSGISLINGPANVLNAHNAQAKVLFLKTCKKSVKLPGVSFSNYLPERFLLRDTSLETNLCTLCKNPNILQCDLTSIAFNRENSDRIKSIMINVLGKEKLDEYLGVVYETYVNCDDTLDQRGTFRVFLIYAISNPGDIENEENWLVAFLIDPFHLVCPVGYNNVSNEDAMKKKYKEIQCYTEDLGIAFEKEFENVDFKELDII</sequence>
<reference evidence="1" key="1">
    <citation type="submission" date="2020-12" db="EMBL/GenBank/DDBJ databases">
        <authorList>
            <person name="Mcmullen J.G."/>
        </authorList>
    </citation>
    <scope>NUCLEOTIDE SEQUENCE</scope>
    <source>
        <strain evidence="1">Dm-2019-70</strain>
    </source>
</reference>
<dbReference type="RefSeq" id="WP_211756672.1">
    <property type="nucleotide sequence ID" value="NZ_JAERKF010000015.1"/>
</dbReference>
<dbReference type="AlphaFoldDB" id="A0AA41ER48"/>
<accession>A0AA41ER48</accession>
<evidence type="ECO:0000313" key="1">
    <source>
        <dbReference type="EMBL" id="MBS1011355.1"/>
    </source>
</evidence>
<comment type="caution">
    <text evidence="1">The sequence shown here is derived from an EMBL/GenBank/DDBJ whole genome shotgun (WGS) entry which is preliminary data.</text>
</comment>
<gene>
    <name evidence="1" type="ORF">JK167_10980</name>
</gene>
<dbReference type="Proteomes" id="UP000676478">
    <property type="component" value="Unassembled WGS sequence"/>
</dbReference>
<proteinExistence type="predicted"/>
<organism evidence="1 2">
    <name type="scientific">Levilactobacillus brevis</name>
    <name type="common">Lactobacillus brevis</name>
    <dbReference type="NCBI Taxonomy" id="1580"/>
    <lineage>
        <taxon>Bacteria</taxon>
        <taxon>Bacillati</taxon>
        <taxon>Bacillota</taxon>
        <taxon>Bacilli</taxon>
        <taxon>Lactobacillales</taxon>
        <taxon>Lactobacillaceae</taxon>
        <taxon>Levilactobacillus</taxon>
    </lineage>
</organism>
<name>A0AA41ER48_LEVBR</name>
<reference evidence="1" key="2">
    <citation type="submission" date="2022-09" db="EMBL/GenBank/DDBJ databases">
        <title>Genome-inferred correspondence between phylogeny and metabolic traits in the wild Drosophila gut microbiome.</title>
        <authorList>
            <person name="Bueno E."/>
            <person name="Blow F."/>
            <person name="Douglas A.E."/>
        </authorList>
    </citation>
    <scope>NUCLEOTIDE SEQUENCE</scope>
    <source>
        <strain evidence="1">Dm-2019-70</strain>
    </source>
</reference>
<dbReference type="EMBL" id="JAERKF010000015">
    <property type="protein sequence ID" value="MBS1011355.1"/>
    <property type="molecule type" value="Genomic_DNA"/>
</dbReference>